<dbReference type="PANTHER" id="PTHR22683">
    <property type="entry name" value="SPORULATION PROTEIN RELATED"/>
    <property type="match status" value="1"/>
</dbReference>
<evidence type="ECO:0000256" key="8">
    <source>
        <dbReference type="ARBA" id="ARBA00023136"/>
    </source>
</evidence>
<evidence type="ECO:0000256" key="3">
    <source>
        <dbReference type="ARBA" id="ARBA00022692"/>
    </source>
</evidence>
<dbReference type="PANTHER" id="PTHR22683:SF1">
    <property type="entry name" value="TYPE VII SECRETION SYSTEM PROTEIN ESSC"/>
    <property type="match status" value="1"/>
</dbReference>
<evidence type="ECO:0000256" key="10">
    <source>
        <dbReference type="SAM" id="Phobius"/>
    </source>
</evidence>
<dbReference type="GO" id="GO:0005524">
    <property type="term" value="F:ATP binding"/>
    <property type="evidence" value="ECO:0007669"/>
    <property type="project" value="UniProtKB-UniRule"/>
</dbReference>
<keyword evidence="5 9" id="KW-0547">Nucleotide-binding</keyword>
<evidence type="ECO:0000256" key="5">
    <source>
        <dbReference type="ARBA" id="ARBA00022741"/>
    </source>
</evidence>
<evidence type="ECO:0000256" key="1">
    <source>
        <dbReference type="ARBA" id="ARBA00004651"/>
    </source>
</evidence>
<feature type="binding site" evidence="9">
    <location>
        <begin position="722"/>
        <end position="729"/>
    </location>
    <ligand>
        <name>ATP</name>
        <dbReference type="ChEBI" id="CHEBI:30616"/>
    </ligand>
</feature>
<keyword evidence="3 10" id="KW-0812">Transmembrane</keyword>
<evidence type="ECO:0000256" key="2">
    <source>
        <dbReference type="ARBA" id="ARBA00022475"/>
    </source>
</evidence>
<dbReference type="SUPFAM" id="SSF52540">
    <property type="entry name" value="P-loop containing nucleoside triphosphate hydrolases"/>
    <property type="match status" value="3"/>
</dbReference>
<dbReference type="KEGG" id="cyz:C3B44_02090"/>
<dbReference type="GO" id="GO:0005886">
    <property type="term" value="C:plasma membrane"/>
    <property type="evidence" value="ECO:0007669"/>
    <property type="project" value="UniProtKB-SubCell"/>
</dbReference>
<accession>A0A2U1T9Y4</accession>
<feature type="domain" description="FtsK" evidence="11">
    <location>
        <begin position="367"/>
        <end position="568"/>
    </location>
</feature>
<dbReference type="PROSITE" id="PS50901">
    <property type="entry name" value="FTSK"/>
    <property type="match status" value="3"/>
</dbReference>
<comment type="caution">
    <text evidence="12">The sequence shown here is derived from an EMBL/GenBank/DDBJ whole genome shotgun (WGS) entry which is preliminary data.</text>
</comment>
<name>A0A2U1T9Y4_9CORY</name>
<dbReference type="EMBL" id="QEEZ01000001">
    <property type="protein sequence ID" value="PWC02823.1"/>
    <property type="molecule type" value="Genomic_DNA"/>
</dbReference>
<evidence type="ECO:0000259" key="11">
    <source>
        <dbReference type="PROSITE" id="PS50901"/>
    </source>
</evidence>
<dbReference type="GO" id="GO:0003677">
    <property type="term" value="F:DNA binding"/>
    <property type="evidence" value="ECO:0007669"/>
    <property type="project" value="InterPro"/>
</dbReference>
<feature type="domain" description="FtsK" evidence="11">
    <location>
        <begin position="704"/>
        <end position="870"/>
    </location>
</feature>
<protein>
    <submittedName>
        <fullName evidence="12">Type VII secretion protein EccCa</fullName>
    </submittedName>
</protein>
<keyword evidence="7 10" id="KW-1133">Transmembrane helix</keyword>
<evidence type="ECO:0000313" key="13">
    <source>
        <dbReference type="Proteomes" id="UP000244989"/>
    </source>
</evidence>
<evidence type="ECO:0000256" key="6">
    <source>
        <dbReference type="ARBA" id="ARBA00022840"/>
    </source>
</evidence>
<organism evidence="12 13">
    <name type="scientific">Corynebacterium yudongzhengii</name>
    <dbReference type="NCBI Taxonomy" id="2080740"/>
    <lineage>
        <taxon>Bacteria</taxon>
        <taxon>Bacillati</taxon>
        <taxon>Actinomycetota</taxon>
        <taxon>Actinomycetes</taxon>
        <taxon>Mycobacteriales</taxon>
        <taxon>Corynebacteriaceae</taxon>
        <taxon>Corynebacterium</taxon>
    </lineage>
</organism>
<dbReference type="SMART" id="SM00382">
    <property type="entry name" value="AAA"/>
    <property type="match status" value="3"/>
</dbReference>
<comment type="subcellular location">
    <subcellularLocation>
        <location evidence="1">Cell membrane</location>
        <topology evidence="1">Multi-pass membrane protein</topology>
    </subcellularLocation>
</comment>
<dbReference type="Pfam" id="PF01580">
    <property type="entry name" value="FtsK_SpoIIIE"/>
    <property type="match status" value="2"/>
</dbReference>
<dbReference type="InterPro" id="IPR050206">
    <property type="entry name" value="FtsK/SpoIIIE/SftA"/>
</dbReference>
<feature type="transmembrane region" description="Helical" evidence="10">
    <location>
        <begin position="6"/>
        <end position="26"/>
    </location>
</feature>
<feature type="binding site" evidence="9">
    <location>
        <begin position="390"/>
        <end position="397"/>
    </location>
    <ligand>
        <name>ATP</name>
        <dbReference type="ChEBI" id="CHEBI:30616"/>
    </ligand>
</feature>
<feature type="binding site" evidence="9">
    <location>
        <begin position="962"/>
        <end position="969"/>
    </location>
    <ligand>
        <name>ATP</name>
        <dbReference type="ChEBI" id="CHEBI:30616"/>
    </ligand>
</feature>
<reference evidence="13" key="1">
    <citation type="submission" date="2018-04" db="EMBL/GenBank/DDBJ databases">
        <authorList>
            <person name="Liu S."/>
            <person name="Wang Z."/>
            <person name="Li J."/>
        </authorList>
    </citation>
    <scope>NUCLEOTIDE SEQUENCE [LARGE SCALE GENOMIC DNA]</scope>
    <source>
        <strain evidence="13">2189</strain>
    </source>
</reference>
<dbReference type="InterPro" id="IPR023836">
    <property type="entry name" value="EccCa-like_Actinobacteria"/>
</dbReference>
<dbReference type="NCBIfam" id="TIGR03925">
    <property type="entry name" value="T7SS_EccC_b"/>
    <property type="match status" value="1"/>
</dbReference>
<dbReference type="InterPro" id="IPR003593">
    <property type="entry name" value="AAA+_ATPase"/>
</dbReference>
<keyword evidence="2" id="KW-1003">Cell membrane</keyword>
<dbReference type="AlphaFoldDB" id="A0A2U1T9Y4"/>
<sequence>MPIIRILMPVIMVAAMVAMVAVMFAGGRAASPMMLVLPLMMGVSMLMMFSPPQSEGDVDETRRTYLRHLQIVREKALSAAARQRSHELHRHPSPDELLSRVGTARMWERAGEDDDVLEVRLGTGAASLSTSLEVKDSGAAEDLEPVCAVSLRRTLAAVSTVADMPVVVQLRAFRFLSLNGPQAPALTRALIAQLTTAHGPDTLGIELVGGGFDELKWYPHAHQPTKARHRVLIVSETMTNGTEAFIDDEAYTCLIEVDTRSAASALRYRAEAEGIALRVGEHLAVTTATGSEDLGSPDALSSAAAAQHARAMTAYRRSEHASGRSSNELLALVGLGGVESLDPARLWPQRTHASTRLVTPIGVTETGAPLKLDMKESAQGGMGPHGLCIGATGSGKSELLRTLVAGLSLTHDPSELNLVLVDFKGGATFLGCEKLPHTSAVITNLEDEAVLVERMYDALSGELNRRQEVLRRAGNFANITDYAQARRSTRPDLEALPALVIVVDEFSELLGQHPDFADLFVAIGRLGRSLGVHLLLASQRLEEGKLRGLDSHLSYRIGLKTFSAGESRQVLGVADAHELPARPGAGFLRTDAQRLVRFQAAYVSGPARRHIRRSPVQPETSVRRFTGVEPAAEPDITETIEEDHTLLDAVVTAAQGAAEIRGLSAHRIWLDPLPEMLELSAVAEEEPALQPVIGIIDRPYRQRQDPLRIDLKAGGGHVAVCGGPQSGKSGALRTLVASAAVTADTSTARFYIIDFGSALAHLARLPHVAGYADRSNEERIRRIVDEVGALVDKPEKRHTFLVIDGWHAIATTGGELDDLVDPVTRLAADGPAARVHLILSTPRWSTIRPALRDLITHRIELRLVEPLDSVIDRKAQKRLPTHPGRGLAPDGSQMLIAHTAAQDIEHIRATTAGEPVPALKELPAQLQLSELDTSVPVAFGRGGPALETLSWRDDDGHLVITGQAGAGKSTALATIMHGIVGLGPKRARLVVIDPRRAHLGRIDEAMLAAYAASSTAVGQVVRDTVATLSARLPDQDISVAELKERSWWSGPEIYVVIDDLDLVADNDIHALLELIPHARDIGLHLVIARRSGGIGRALFSGLLAAVRKEQHAAIVLSADRDDGTLFGVNPTTQPPGRGTYVARGGVVGTCQIARKDTP</sequence>
<keyword evidence="6 9" id="KW-0067">ATP-binding</keyword>
<keyword evidence="8 10" id="KW-0472">Membrane</keyword>
<keyword evidence="13" id="KW-1185">Reference proteome</keyword>
<keyword evidence="4" id="KW-0677">Repeat</keyword>
<dbReference type="NCBIfam" id="TIGR03924">
    <property type="entry name" value="T7SS_EccC_a"/>
    <property type="match status" value="1"/>
</dbReference>
<feature type="domain" description="FtsK" evidence="11">
    <location>
        <begin position="942"/>
        <end position="1125"/>
    </location>
</feature>
<dbReference type="OrthoDB" id="9807790at2"/>
<proteinExistence type="predicted"/>
<dbReference type="InterPro" id="IPR027417">
    <property type="entry name" value="P-loop_NTPase"/>
</dbReference>
<evidence type="ECO:0000256" key="7">
    <source>
        <dbReference type="ARBA" id="ARBA00022989"/>
    </source>
</evidence>
<evidence type="ECO:0000256" key="4">
    <source>
        <dbReference type="ARBA" id="ARBA00022737"/>
    </source>
</evidence>
<evidence type="ECO:0000256" key="9">
    <source>
        <dbReference type="PROSITE-ProRule" id="PRU00289"/>
    </source>
</evidence>
<dbReference type="InterPro" id="IPR002543">
    <property type="entry name" value="FtsK_dom"/>
</dbReference>
<gene>
    <name evidence="12" type="ORF">DF222_00820</name>
</gene>
<evidence type="ECO:0000313" key="12">
    <source>
        <dbReference type="EMBL" id="PWC02823.1"/>
    </source>
</evidence>
<dbReference type="InterPro" id="IPR023837">
    <property type="entry name" value="EccCb-like_Actinobacteria"/>
</dbReference>
<dbReference type="Proteomes" id="UP000244989">
    <property type="component" value="Unassembled WGS sequence"/>
</dbReference>
<dbReference type="Gene3D" id="3.40.50.300">
    <property type="entry name" value="P-loop containing nucleotide triphosphate hydrolases"/>
    <property type="match status" value="3"/>
</dbReference>